<feature type="region of interest" description="Disordered" evidence="8">
    <location>
        <begin position="577"/>
        <end position="612"/>
    </location>
</feature>
<feature type="compositionally biased region" description="Acidic residues" evidence="8">
    <location>
        <begin position="507"/>
        <end position="518"/>
    </location>
</feature>
<dbReference type="SUPFAM" id="SSF53067">
    <property type="entry name" value="Actin-like ATPase domain"/>
    <property type="match status" value="2"/>
</dbReference>
<organism evidence="9">
    <name type="scientific">Phaffia rhodozyma</name>
    <name type="common">Yeast</name>
    <name type="synonym">Xanthophyllomyces dendrorhous</name>
    <dbReference type="NCBI Taxonomy" id="264483"/>
    <lineage>
        <taxon>Eukaryota</taxon>
        <taxon>Fungi</taxon>
        <taxon>Dikarya</taxon>
        <taxon>Basidiomycota</taxon>
        <taxon>Agaricomycotina</taxon>
        <taxon>Tremellomycetes</taxon>
        <taxon>Cystofilobasidiales</taxon>
        <taxon>Mrakiaceae</taxon>
        <taxon>Phaffia</taxon>
    </lineage>
</organism>
<dbReference type="Pfam" id="PF00022">
    <property type="entry name" value="Actin"/>
    <property type="match status" value="2"/>
</dbReference>
<dbReference type="CDD" id="cd10211">
    <property type="entry name" value="ASKHA_NBD_Arp5"/>
    <property type="match status" value="1"/>
</dbReference>
<proteinExistence type="inferred from homology"/>
<evidence type="ECO:0000256" key="2">
    <source>
        <dbReference type="ARBA" id="ARBA00022763"/>
    </source>
</evidence>
<keyword evidence="5" id="KW-0804">Transcription</keyword>
<dbReference type="FunFam" id="3.30.420.40:FF:000058">
    <property type="entry name" value="Putative actin-related protein 5"/>
    <property type="match status" value="1"/>
</dbReference>
<dbReference type="InterPro" id="IPR043129">
    <property type="entry name" value="ATPase_NBD"/>
</dbReference>
<sequence>MADKTSGKPRIIQVPDQTFKQRPLAIPDYSPSSPSTVPIVIDNGSYQLRAGWANEQTPRIVQDQVVSRYRDRKSGKTVLLYGQDVEVDAASRSGARSVFEGDVLCNFDLMEHVLDYTFLNLGIDTHSIDHPVLMTERVCTPLASRALMSELLFEAYGAPAVTYGIDSLFAFSRTGKKDGIALGMGHTSTSVVPVVNGRGLVGSARKLAWGGSQASEMMLKLVQMKYPGFPTKVTPNQATFMYRESCYFAEDFQTEIKTLADTKRINGVDTIMQFPFTVPVADEKTGEELARQAEKRKESGRRLQEIQTKQRMEKLIQQDTDLAAYNEIKEAKTKIKKADFQKMIENAGFEDEKSLDQAIKKIEESIKRAKKRSMGDEMEPEEEPSFPLLDIPDADLNEEEIKEKRKQRLFKAGYDSRVRLRAEKAAEKIRQAEIERKDEEDRTADLEGWSAKMRAEHEVVVLRMNERKRRRAALGDRKSAAAQGRMKSISHLAAEGPASKKRKKNGDDDDFGANDDDWGIYREIGGEDLEEEEEEDLGILSKLESSLLAHDPTFTRASTFASLSERQNELITSFLRGGSLSSSSSSTSSAPTGESSSTPVNNGGEPEPGGLSLEESFRIHLNVERARVPEVWFQPHIAGLDSAGIAEIVQHVLNEVELETRKRMQQSIIVTGSSASIPGLIPRLKTSLNPILPYGTPFDVRTSLLRTYPTVSVSQGVKKIGELKKESEDIALDAWKGMAAWSGTDEFEKSLVTRAEYEEFGGEYIKEHSWGNWRTG</sequence>
<evidence type="ECO:0000256" key="7">
    <source>
        <dbReference type="RuleBase" id="RU000487"/>
    </source>
</evidence>
<dbReference type="FunFam" id="3.30.420.40:FF:000122">
    <property type="entry name" value="ARP5 actin-related protein 5 homolog"/>
    <property type="match status" value="1"/>
</dbReference>
<comment type="similarity">
    <text evidence="7">Belongs to the actin family.</text>
</comment>
<name>A0A0F7SHS5_PHARH</name>
<comment type="subcellular location">
    <subcellularLocation>
        <location evidence="1">Nucleus</location>
    </subcellularLocation>
</comment>
<dbReference type="AlphaFoldDB" id="A0A0F7SHS5"/>
<reference evidence="9" key="1">
    <citation type="submission" date="2014-08" db="EMBL/GenBank/DDBJ databases">
        <authorList>
            <person name="Sharma Rahul"/>
            <person name="Thines Marco"/>
        </authorList>
    </citation>
    <scope>NUCLEOTIDE SEQUENCE</scope>
</reference>
<feature type="region of interest" description="Disordered" evidence="8">
    <location>
        <begin position="470"/>
        <end position="520"/>
    </location>
</feature>
<keyword evidence="4" id="KW-0175">Coiled coil</keyword>
<evidence type="ECO:0000313" key="9">
    <source>
        <dbReference type="EMBL" id="CDZ96567.1"/>
    </source>
</evidence>
<keyword evidence="2" id="KW-0227">DNA damage</keyword>
<accession>A0A0F7SHS5</accession>
<evidence type="ECO:0000256" key="4">
    <source>
        <dbReference type="ARBA" id="ARBA00023054"/>
    </source>
</evidence>
<evidence type="ECO:0000256" key="3">
    <source>
        <dbReference type="ARBA" id="ARBA00023015"/>
    </source>
</evidence>
<feature type="region of interest" description="Disordered" evidence="8">
    <location>
        <begin position="370"/>
        <end position="390"/>
    </location>
</feature>
<dbReference type="EMBL" id="LN483144">
    <property type="protein sequence ID" value="CDZ96567.1"/>
    <property type="molecule type" value="Genomic_DNA"/>
</dbReference>
<evidence type="ECO:0000256" key="1">
    <source>
        <dbReference type="ARBA" id="ARBA00004123"/>
    </source>
</evidence>
<dbReference type="Gene3D" id="3.30.420.40">
    <property type="match status" value="4"/>
</dbReference>
<dbReference type="GO" id="GO:0006974">
    <property type="term" value="P:DNA damage response"/>
    <property type="evidence" value="ECO:0007669"/>
    <property type="project" value="UniProtKB-KW"/>
</dbReference>
<dbReference type="GO" id="GO:0005634">
    <property type="term" value="C:nucleus"/>
    <property type="evidence" value="ECO:0007669"/>
    <property type="project" value="UniProtKB-SubCell"/>
</dbReference>
<evidence type="ECO:0000256" key="5">
    <source>
        <dbReference type="ARBA" id="ARBA00023163"/>
    </source>
</evidence>
<protein>
    <submittedName>
        <fullName evidence="9">Actin-related protein-Arp5p</fullName>
    </submittedName>
</protein>
<dbReference type="SMART" id="SM00268">
    <property type="entry name" value="ACTIN"/>
    <property type="match status" value="1"/>
</dbReference>
<dbReference type="InterPro" id="IPR004000">
    <property type="entry name" value="Actin"/>
</dbReference>
<keyword evidence="3" id="KW-0805">Transcription regulation</keyword>
<evidence type="ECO:0000256" key="8">
    <source>
        <dbReference type="SAM" id="MobiDB-lite"/>
    </source>
</evidence>
<dbReference type="Gene3D" id="3.90.640.10">
    <property type="entry name" value="Actin, Chain A, domain 4"/>
    <property type="match status" value="2"/>
</dbReference>
<evidence type="ECO:0000256" key="6">
    <source>
        <dbReference type="ARBA" id="ARBA00023242"/>
    </source>
</evidence>
<dbReference type="PANTHER" id="PTHR11937">
    <property type="entry name" value="ACTIN"/>
    <property type="match status" value="1"/>
</dbReference>
<keyword evidence="6" id="KW-0539">Nucleus</keyword>